<organism evidence="2 3">
    <name type="scientific">Saponaria officinalis</name>
    <name type="common">Common soapwort</name>
    <name type="synonym">Lychnis saponaria</name>
    <dbReference type="NCBI Taxonomy" id="3572"/>
    <lineage>
        <taxon>Eukaryota</taxon>
        <taxon>Viridiplantae</taxon>
        <taxon>Streptophyta</taxon>
        <taxon>Embryophyta</taxon>
        <taxon>Tracheophyta</taxon>
        <taxon>Spermatophyta</taxon>
        <taxon>Magnoliopsida</taxon>
        <taxon>eudicotyledons</taxon>
        <taxon>Gunneridae</taxon>
        <taxon>Pentapetalae</taxon>
        <taxon>Caryophyllales</taxon>
        <taxon>Caryophyllaceae</taxon>
        <taxon>Caryophylleae</taxon>
        <taxon>Saponaria</taxon>
    </lineage>
</organism>
<keyword evidence="1" id="KW-0472">Membrane</keyword>
<evidence type="ECO:0000256" key="1">
    <source>
        <dbReference type="SAM" id="Phobius"/>
    </source>
</evidence>
<comment type="caution">
    <text evidence="2">The sequence shown here is derived from an EMBL/GenBank/DDBJ whole genome shotgun (WGS) entry which is preliminary data.</text>
</comment>
<accession>A0AAW1NCM2</accession>
<name>A0AAW1NCM2_SAPOF</name>
<keyword evidence="1" id="KW-1133">Transmembrane helix</keyword>
<proteinExistence type="predicted"/>
<evidence type="ECO:0000313" key="2">
    <source>
        <dbReference type="EMBL" id="KAK9756293.1"/>
    </source>
</evidence>
<gene>
    <name evidence="2" type="ORF">RND81_01G087500</name>
</gene>
<keyword evidence="1" id="KW-0812">Transmembrane</keyword>
<feature type="transmembrane region" description="Helical" evidence="1">
    <location>
        <begin position="55"/>
        <end position="73"/>
    </location>
</feature>
<dbReference type="EMBL" id="JBDFQZ010000001">
    <property type="protein sequence ID" value="KAK9756293.1"/>
    <property type="molecule type" value="Genomic_DNA"/>
</dbReference>
<sequence>MADSRKRFLYEIEAAKSATDSSPSVGHLLGHLSWHVISLIVLLRRFDTSHTIFTVFLMIFWLCKYSAASLTMLNSPMHLLGNTDFCNGNCCESKSSSRTQKSKL</sequence>
<dbReference type="Proteomes" id="UP001443914">
    <property type="component" value="Unassembled WGS sequence"/>
</dbReference>
<keyword evidence="3" id="KW-1185">Reference proteome</keyword>
<reference evidence="2" key="1">
    <citation type="submission" date="2024-03" db="EMBL/GenBank/DDBJ databases">
        <title>WGS assembly of Saponaria officinalis var. Norfolk2.</title>
        <authorList>
            <person name="Jenkins J."/>
            <person name="Shu S."/>
            <person name="Grimwood J."/>
            <person name="Barry K."/>
            <person name="Goodstein D."/>
            <person name="Schmutz J."/>
            <person name="Leebens-Mack J."/>
            <person name="Osbourn A."/>
        </authorList>
    </citation>
    <scope>NUCLEOTIDE SEQUENCE [LARGE SCALE GENOMIC DNA]</scope>
    <source>
        <strain evidence="2">JIC</strain>
    </source>
</reference>
<dbReference type="AlphaFoldDB" id="A0AAW1NCM2"/>
<evidence type="ECO:0000313" key="3">
    <source>
        <dbReference type="Proteomes" id="UP001443914"/>
    </source>
</evidence>
<protein>
    <submittedName>
        <fullName evidence="2">Uncharacterized protein</fullName>
    </submittedName>
</protein>